<proteinExistence type="inferred from homology"/>
<dbReference type="FunFam" id="1.10.3820.10:FF:000001">
    <property type="entry name" value="Cytochrome c-type protein"/>
    <property type="match status" value="1"/>
</dbReference>
<feature type="region of interest" description="Disordered" evidence="16">
    <location>
        <begin position="1"/>
        <end position="20"/>
    </location>
</feature>
<evidence type="ECO:0000256" key="7">
    <source>
        <dbReference type="ARBA" id="ARBA00022723"/>
    </source>
</evidence>
<evidence type="ECO:0000256" key="2">
    <source>
        <dbReference type="ARBA" id="ARBA00007395"/>
    </source>
</evidence>
<dbReference type="EMBL" id="CU459003">
    <property type="protein sequence ID" value="CAM77098.1"/>
    <property type="molecule type" value="Genomic_DNA"/>
</dbReference>
<dbReference type="RefSeq" id="WP_106002117.1">
    <property type="nucleotide sequence ID" value="NZ_CP027527.1"/>
</dbReference>
<evidence type="ECO:0000256" key="10">
    <source>
        <dbReference type="ARBA" id="ARBA00023004"/>
    </source>
</evidence>
<evidence type="ECO:0000256" key="1">
    <source>
        <dbReference type="ARBA" id="ARBA00004162"/>
    </source>
</evidence>
<dbReference type="GO" id="GO:0019333">
    <property type="term" value="P:denitrification pathway"/>
    <property type="evidence" value="ECO:0007669"/>
    <property type="project" value="InterPro"/>
</dbReference>
<feature type="binding site" description="axial binding residue" evidence="15">
    <location>
        <position position="191"/>
    </location>
    <ligand>
        <name>heme</name>
        <dbReference type="ChEBI" id="CHEBI:30413"/>
        <label>2</label>
    </ligand>
    <ligandPart>
        <name>Fe</name>
        <dbReference type="ChEBI" id="CHEBI:18248"/>
    </ligandPart>
</feature>
<evidence type="ECO:0000256" key="4">
    <source>
        <dbReference type="ARBA" id="ARBA00022475"/>
    </source>
</evidence>
<keyword evidence="6 17" id="KW-0812">Transmembrane</keyword>
<evidence type="ECO:0000256" key="9">
    <source>
        <dbReference type="ARBA" id="ARBA00022989"/>
    </source>
</evidence>
<feature type="binding site" description="covalent" evidence="14">
    <location>
        <position position="182"/>
    </location>
    <ligand>
        <name>heme</name>
        <dbReference type="ChEBI" id="CHEBI:30413"/>
        <label>4</label>
    </ligand>
</feature>
<keyword evidence="5 13" id="KW-0349">Heme</keyword>
<feature type="binding site" evidence="14">
    <location>
        <position position="112"/>
    </location>
    <ligand>
        <name>a menaquinol</name>
        <dbReference type="ChEBI" id="CHEBI:18151"/>
    </ligand>
</feature>
<dbReference type="GO" id="GO:0009055">
    <property type="term" value="F:electron transfer activity"/>
    <property type="evidence" value="ECO:0007669"/>
    <property type="project" value="TreeGrafter"/>
</dbReference>
<organism evidence="19">
    <name type="scientific">Magnetospirillum gryphiswaldense</name>
    <dbReference type="NCBI Taxonomy" id="55518"/>
    <lineage>
        <taxon>Bacteria</taxon>
        <taxon>Pseudomonadati</taxon>
        <taxon>Pseudomonadota</taxon>
        <taxon>Alphaproteobacteria</taxon>
        <taxon>Rhodospirillales</taxon>
        <taxon>Rhodospirillaceae</taxon>
        <taxon>Magnetospirillum</taxon>
    </lineage>
</organism>
<feature type="binding site" description="covalent" evidence="14">
    <location>
        <position position="93"/>
    </location>
    <ligand>
        <name>heme</name>
        <dbReference type="ChEBI" id="CHEBI:30413"/>
        <label>2</label>
    </ligand>
</feature>
<dbReference type="GO" id="GO:0046872">
    <property type="term" value="F:metal ion binding"/>
    <property type="evidence" value="ECO:0007669"/>
    <property type="project" value="UniProtKB-KW"/>
</dbReference>
<feature type="binding site" description="axial binding residue" evidence="15">
    <location>
        <position position="67"/>
    </location>
    <ligand>
        <name>heme</name>
        <dbReference type="ChEBI" id="CHEBI:30413"/>
        <label>1</label>
    </ligand>
    <ligandPart>
        <name>Fe</name>
        <dbReference type="ChEBI" id="CHEBI:18248"/>
    </ligandPart>
</feature>
<evidence type="ECO:0000256" key="16">
    <source>
        <dbReference type="SAM" id="MobiDB-lite"/>
    </source>
</evidence>
<feature type="binding site" description="covalent" evidence="14">
    <location>
        <position position="64"/>
    </location>
    <ligand>
        <name>heme</name>
        <dbReference type="ChEBI" id="CHEBI:30413"/>
        <label>1</label>
    </ligand>
</feature>
<name>A4U2J1_9PROT</name>
<comment type="function">
    <text evidence="12">Mediates electron flow from quinones to the NapAB complex.</text>
</comment>
<evidence type="ECO:0000259" key="18">
    <source>
        <dbReference type="Pfam" id="PF03264"/>
    </source>
</evidence>
<feature type="domain" description="NapC/NirT cytochrome c N-terminal" evidence="18">
    <location>
        <begin position="28"/>
        <end position="195"/>
    </location>
</feature>
<dbReference type="GO" id="GO:0020037">
    <property type="term" value="F:heme binding"/>
    <property type="evidence" value="ECO:0007669"/>
    <property type="project" value="InterPro"/>
</dbReference>
<keyword evidence="7 13" id="KW-0479">Metal-binding</keyword>
<dbReference type="InterPro" id="IPR005126">
    <property type="entry name" value="NapC/NirT_cyt_c_N"/>
</dbReference>
<feature type="binding site" description="covalent" evidence="14">
    <location>
        <position position="61"/>
    </location>
    <ligand>
        <name>heme</name>
        <dbReference type="ChEBI" id="CHEBI:30413"/>
        <label>1</label>
    </ligand>
</feature>
<reference evidence="19" key="1">
    <citation type="journal article" date="2007" name="J. Bacteriol.">
        <title>Comparative genome analysis of four magnetotactic bacteria reveals a complex set of group-specific genes implicated in magnetosome biomineralization and function.</title>
        <authorList>
            <person name="Richter M."/>
            <person name="Kube M."/>
            <person name="Bazylinski D.A."/>
            <person name="Lombardot T."/>
            <person name="Gloeckner F.O."/>
            <person name="Reinhardt R."/>
            <person name="Schueler D."/>
        </authorList>
    </citation>
    <scope>NUCLEOTIDE SEQUENCE</scope>
    <source>
        <strain evidence="19">MSR-1</strain>
    </source>
</reference>
<feature type="binding site" description="axial binding residue" evidence="15">
    <location>
        <position position="94"/>
    </location>
    <ligand>
        <name>heme</name>
        <dbReference type="ChEBI" id="CHEBI:30413"/>
        <label>2</label>
    </ligand>
    <ligandPart>
        <name>Fe</name>
        <dbReference type="ChEBI" id="CHEBI:18248"/>
    </ligandPart>
</feature>
<evidence type="ECO:0000256" key="6">
    <source>
        <dbReference type="ARBA" id="ARBA00022692"/>
    </source>
</evidence>
<keyword evidence="8 13" id="KW-0249">Electron transport</keyword>
<comment type="cofactor">
    <cofactor evidence="14">
        <name>heme</name>
        <dbReference type="ChEBI" id="CHEBI:30413"/>
    </cofactor>
    <text evidence="14">Binds 4 heme groups per subunit.</text>
</comment>
<accession>A4U2J1</accession>
<keyword evidence="10 13" id="KW-0408">Iron</keyword>
<dbReference type="AlphaFoldDB" id="A4U2J1"/>
<dbReference type="InterPro" id="IPR038266">
    <property type="entry name" value="NapC/NirT_cytc_sf"/>
</dbReference>
<protein>
    <recommendedName>
        <fullName evidence="13">Cytochrome c-type protein</fullName>
    </recommendedName>
</protein>
<feature type="binding site" description="axial binding residue" evidence="15">
    <location>
        <position position="186"/>
    </location>
    <ligand>
        <name>heme</name>
        <dbReference type="ChEBI" id="CHEBI:30413"/>
        <label>4</label>
    </ligand>
    <ligandPart>
        <name>Fe</name>
        <dbReference type="ChEBI" id="CHEBI:18248"/>
    </ligandPart>
</feature>
<dbReference type="SUPFAM" id="SSF48695">
    <property type="entry name" value="Multiheme cytochromes"/>
    <property type="match status" value="1"/>
</dbReference>
<evidence type="ECO:0000256" key="3">
    <source>
        <dbReference type="ARBA" id="ARBA00022448"/>
    </source>
</evidence>
<dbReference type="PANTHER" id="PTHR30333">
    <property type="entry name" value="CYTOCHROME C-TYPE PROTEIN"/>
    <property type="match status" value="1"/>
</dbReference>
<dbReference type="GO" id="GO:0005886">
    <property type="term" value="C:plasma membrane"/>
    <property type="evidence" value="ECO:0007669"/>
    <property type="project" value="UniProtKB-SubCell"/>
</dbReference>
<dbReference type="PIRSF" id="PIRSF000013">
    <property type="entry name" value="4_hem_cytochrm_NapC"/>
    <property type="match status" value="1"/>
</dbReference>
<evidence type="ECO:0000256" key="12">
    <source>
        <dbReference type="ARBA" id="ARBA00055242"/>
    </source>
</evidence>
<evidence type="ECO:0000256" key="5">
    <source>
        <dbReference type="ARBA" id="ARBA00022617"/>
    </source>
</evidence>
<evidence type="ECO:0000256" key="14">
    <source>
        <dbReference type="PIRSR" id="PIRSR000013-1"/>
    </source>
</evidence>
<sequence>MSGQAPNAPEGGAAHPRRHKRPPVQAFWRKAVLVWIGVALGIFGMAGFVTAIEWTNRTEFCVSCHSMKQNYAEYKDSVHYINRSGAHAQCADCHVPKALGPKLVRKVMAVNDIIAEIKGTIDTPEKLEAMRPVLAERVWKYMADSDSRECRNCHSFDSMNLAKQGTAGRLKHPEAALEGKTCINCHKGVAHKLPSSKDDL</sequence>
<comment type="subcellular location">
    <subcellularLocation>
        <location evidence="1">Cell membrane</location>
        <topology evidence="1">Single-pass membrane protein</topology>
    </subcellularLocation>
</comment>
<feature type="binding site" description="covalent" evidence="14">
    <location>
        <position position="185"/>
    </location>
    <ligand>
        <name>heme</name>
        <dbReference type="ChEBI" id="CHEBI:30413"/>
        <label>4</label>
    </ligand>
</feature>
<evidence type="ECO:0000313" key="19">
    <source>
        <dbReference type="EMBL" id="CAM77098.1"/>
    </source>
</evidence>
<feature type="binding site" description="covalent" evidence="14">
    <location>
        <position position="150"/>
    </location>
    <ligand>
        <name>heme</name>
        <dbReference type="ChEBI" id="CHEBI:30413"/>
        <label>3</label>
    </ligand>
</feature>
<feature type="binding site" description="covalent" evidence="14">
    <location>
        <position position="153"/>
    </location>
    <ligand>
        <name>heme</name>
        <dbReference type="ChEBI" id="CHEBI:30413"/>
        <label>3</label>
    </ligand>
</feature>
<evidence type="ECO:0000256" key="15">
    <source>
        <dbReference type="PIRSR" id="PIRSR000013-2"/>
    </source>
</evidence>
<evidence type="ECO:0000256" key="13">
    <source>
        <dbReference type="PIRNR" id="PIRNR000013"/>
    </source>
</evidence>
<comment type="similarity">
    <text evidence="2">Belongs to the NapC/NirT/NrfH family.</text>
</comment>
<keyword evidence="9 17" id="KW-1133">Transmembrane helix</keyword>
<dbReference type="PANTHER" id="PTHR30333:SF3">
    <property type="entry name" value="CYTOCHROME C-TYPE PROTEIN TORY"/>
    <property type="match status" value="1"/>
</dbReference>
<keyword evidence="11 17" id="KW-0472">Membrane</keyword>
<keyword evidence="4" id="KW-1003">Cell membrane</keyword>
<dbReference type="Pfam" id="PF03264">
    <property type="entry name" value="Cytochrom_NNT"/>
    <property type="match status" value="1"/>
</dbReference>
<dbReference type="InterPro" id="IPR051174">
    <property type="entry name" value="Cytochrome_c-type_ET"/>
</dbReference>
<feature type="binding site" description="axial binding residue" evidence="15">
    <location>
        <position position="112"/>
    </location>
    <ligand>
        <name>heme</name>
        <dbReference type="ChEBI" id="CHEBI:30413"/>
        <label>1</label>
    </ligand>
    <ligandPart>
        <name>Fe</name>
        <dbReference type="ChEBI" id="CHEBI:18248"/>
    </ligandPart>
</feature>
<dbReference type="InterPro" id="IPR024717">
    <property type="entry name" value="NapC/NirT/NrfH"/>
</dbReference>
<feature type="binding site" description="covalent" evidence="14">
    <location>
        <position position="90"/>
    </location>
    <ligand>
        <name>heme</name>
        <dbReference type="ChEBI" id="CHEBI:30413"/>
        <label>2</label>
    </ligand>
</feature>
<feature type="binding site" description="axial binding residue" evidence="15">
    <location>
        <position position="154"/>
    </location>
    <ligand>
        <name>heme</name>
        <dbReference type="ChEBI" id="CHEBI:30413"/>
        <label>3</label>
    </ligand>
    <ligandPart>
        <name>Fe</name>
        <dbReference type="ChEBI" id="CHEBI:18248"/>
    </ligandPart>
</feature>
<comment type="PTM">
    <text evidence="13">Binds 4 heme groups per subunit.</text>
</comment>
<dbReference type="Gene3D" id="1.10.3820.10">
    <property type="entry name" value="Di-heme elbow motif domain"/>
    <property type="match status" value="1"/>
</dbReference>
<evidence type="ECO:0000256" key="11">
    <source>
        <dbReference type="ARBA" id="ARBA00023136"/>
    </source>
</evidence>
<evidence type="ECO:0000256" key="17">
    <source>
        <dbReference type="SAM" id="Phobius"/>
    </source>
</evidence>
<keyword evidence="3 13" id="KW-0813">Transport</keyword>
<dbReference type="InterPro" id="IPR036280">
    <property type="entry name" value="Multihaem_cyt_sf"/>
</dbReference>
<gene>
    <name evidence="19" type="ORF">MGR_3601</name>
</gene>
<dbReference type="GO" id="GO:0009061">
    <property type="term" value="P:anaerobic respiration"/>
    <property type="evidence" value="ECO:0007669"/>
    <property type="project" value="TreeGrafter"/>
</dbReference>
<evidence type="ECO:0000256" key="8">
    <source>
        <dbReference type="ARBA" id="ARBA00022982"/>
    </source>
</evidence>
<feature type="transmembrane region" description="Helical" evidence="17">
    <location>
        <begin position="27"/>
        <end position="52"/>
    </location>
</feature>